<dbReference type="SMART" id="SM00823">
    <property type="entry name" value="PKS_PP"/>
    <property type="match status" value="1"/>
</dbReference>
<gene>
    <name evidence="6" type="ORF">AOQ71_15390</name>
</gene>
<dbReference type="Gene3D" id="3.30.300.30">
    <property type="match status" value="1"/>
</dbReference>
<dbReference type="Gene3D" id="1.10.1200.10">
    <property type="entry name" value="ACP-like"/>
    <property type="match status" value="1"/>
</dbReference>
<dbReference type="FunFam" id="3.40.50.980:FF:000001">
    <property type="entry name" value="Non-ribosomal peptide synthetase"/>
    <property type="match status" value="1"/>
</dbReference>
<dbReference type="Gene3D" id="3.30.559.30">
    <property type="entry name" value="Nonribosomal peptide synthetase, condensation domain"/>
    <property type="match status" value="1"/>
</dbReference>
<sequence>MIEDVYALSPLQQGMLFHSLSAPGTGVYTEQLLCDLHEAVDEASLRRAWRIVVARHPALRSQFRWTDVNEPQQQVQAQVEIPWQRQDWRGIPDSEQDRRMADLLETDRRREFDLARAPLLRLTLVRCGEAKYRLIWTFHHALLDGRSFPAILGEVFSYYEALRAGTAITLECPRPYRDYIKWLQTREFSKSETFWRSTLKGFTAPTPLVVDRLPTNERNVDVQGGNKEILLSREITSALRSLAGQNELTLNTIIQGAWSVLLSRYSGEADVVFGVTRSCRRSAIEGAEAMIGLFINTLPLRVYVDRDAALIPWLKEVRAAIVAMREHEHTPLEKVQAWSDVSAGRPLFESIVVFENHQLNSLLQMRGRSWSTRKFHLFEQSNYPITLAAYDGTELCLKIGFDRGRLDSATAGRMLGHLQTLLEAMAEKPKQRLGDLPLLGAAERHDLLVAWNETLADYPKDGCIHELFEAQVDRTPDAVAVEFGEQRLTYRALNHHSNQLAHHLRELGVGPGVLVAICLERSPELIISLFGVLKAGGAYVPIDPAYPPARIAFMLKDANAPVLLTERKLSRILPDLKANAVIFMDDPAVCAGSVGNPSRAATDSSLAYVNYTSGSTGNPKGVMIPHRAVRNLMAWMQSTFPLNEGDRVLQQISFSFDPAVLEILAPLFVGARLVLAQPGGHRDPAYLVQTIIRCRITVMHLVPSTLRLLLKIPELKACRSLRHVFCGGDVLTGELAGEFFGMVGAELHYFYGPTEATITSLFYSVPRQHADDVVPIGLPVANTQAHVLDAHMRHVPVGVPGELYLGGIQIARGYHNQPELTRDRFIGDPFSKVPGARLYKTGDMVRRLPNGMLQFLGRVDHQVKIRGHRIELGEIETVVTTHPAVQEAAVVARENSAGDKRLIAYVRPAISSAGLGAELRSLCRDQLPTYMIPADFVFLDAFPTTPNGKLDRGALPLPGVRSSQSEELYVPPSTPMEEAVISIWCELLELKKIGIKDDFFELGGHSLMAVRMINRIKQVTNATLGISDLYKNPTVEELSKVIATRGLATRPPVVEMQKGKAERPVYFVYAGPDEFGLAELLDSQVFGIDMRPWPLQWRAAVANNRKSAFPTIEQLVAPYAAALSAHLTSSSCVLAGHSFAGIIAFEMAHQMQKQGRRVDLVMLFDTSATYPTTREVAWRKCRQIWKQAPNELSSPTIASRLQRSWQTVHWMLDEEARKWFRGIWRGRSTFTTMVDEDGAPLPTRLVERLYTRILRSYRPRLLDTRGVLFRSESGDGMRGLDDSLGWKGLFLSGLEIIPVNGDHLSMFREHNRTLAQRINAALKRFGTMSECAQIGPLRTGRAASTQEGSAFDNSEPDTHLIDQHRLEHYEGFADCGDADNSDAARQIASRRQDVERRAG</sequence>
<evidence type="ECO:0000259" key="5">
    <source>
        <dbReference type="PROSITE" id="PS50075"/>
    </source>
</evidence>
<dbReference type="Pfam" id="PF00550">
    <property type="entry name" value="PP-binding"/>
    <property type="match status" value="1"/>
</dbReference>
<dbReference type="CDD" id="cd05930">
    <property type="entry name" value="A_NRPS"/>
    <property type="match status" value="1"/>
</dbReference>
<evidence type="ECO:0000313" key="7">
    <source>
        <dbReference type="Proteomes" id="UP000051936"/>
    </source>
</evidence>
<dbReference type="Gene3D" id="3.30.559.10">
    <property type="entry name" value="Chloramphenicol acetyltransferase-like domain"/>
    <property type="match status" value="1"/>
</dbReference>
<dbReference type="PANTHER" id="PTHR45527">
    <property type="entry name" value="NONRIBOSOMAL PEPTIDE SYNTHETASE"/>
    <property type="match status" value="1"/>
</dbReference>
<dbReference type="Proteomes" id="UP000051936">
    <property type="component" value="Unassembled WGS sequence"/>
</dbReference>
<dbReference type="PROSITE" id="PS00012">
    <property type="entry name" value="PHOSPHOPANTETHEINE"/>
    <property type="match status" value="1"/>
</dbReference>
<dbReference type="SUPFAM" id="SSF52777">
    <property type="entry name" value="CoA-dependent acyltransferases"/>
    <property type="match status" value="2"/>
</dbReference>
<dbReference type="PROSITE" id="PS50075">
    <property type="entry name" value="CARRIER"/>
    <property type="match status" value="1"/>
</dbReference>
<dbReference type="STRING" id="989370.AOQ71_15390"/>
<dbReference type="FunFam" id="1.10.1200.10:FF:000005">
    <property type="entry name" value="Nonribosomal peptide synthetase 1"/>
    <property type="match status" value="1"/>
</dbReference>
<evidence type="ECO:0000256" key="3">
    <source>
        <dbReference type="ARBA" id="ARBA00022450"/>
    </source>
</evidence>
<dbReference type="InterPro" id="IPR029058">
    <property type="entry name" value="AB_hydrolase_fold"/>
</dbReference>
<dbReference type="InterPro" id="IPR001242">
    <property type="entry name" value="Condensation_dom"/>
</dbReference>
<dbReference type="GO" id="GO:0043041">
    <property type="term" value="P:amino acid activation for nonribosomal peptide biosynthetic process"/>
    <property type="evidence" value="ECO:0007669"/>
    <property type="project" value="TreeGrafter"/>
</dbReference>
<dbReference type="Gene3D" id="3.40.50.1820">
    <property type="entry name" value="alpha/beta hydrolase"/>
    <property type="match status" value="1"/>
</dbReference>
<dbReference type="InterPro" id="IPR009081">
    <property type="entry name" value="PP-bd_ACP"/>
</dbReference>
<dbReference type="GO" id="GO:0003824">
    <property type="term" value="F:catalytic activity"/>
    <property type="evidence" value="ECO:0007669"/>
    <property type="project" value="InterPro"/>
</dbReference>
<dbReference type="InterPro" id="IPR020806">
    <property type="entry name" value="PKS_PP-bd"/>
</dbReference>
<dbReference type="Pfam" id="PF00501">
    <property type="entry name" value="AMP-binding"/>
    <property type="match status" value="1"/>
</dbReference>
<dbReference type="InterPro" id="IPR036736">
    <property type="entry name" value="ACP-like_sf"/>
</dbReference>
<comment type="caution">
    <text evidence="6">The sequence shown here is derived from an EMBL/GenBank/DDBJ whole genome shotgun (WGS) entry which is preliminary data.</text>
</comment>
<proteinExistence type="inferred from homology"/>
<organism evidence="6 7">
    <name type="scientific">Bradyrhizobium manausense</name>
    <dbReference type="NCBI Taxonomy" id="989370"/>
    <lineage>
        <taxon>Bacteria</taxon>
        <taxon>Pseudomonadati</taxon>
        <taxon>Pseudomonadota</taxon>
        <taxon>Alphaproteobacteria</taxon>
        <taxon>Hyphomicrobiales</taxon>
        <taxon>Nitrobacteraceae</taxon>
        <taxon>Bradyrhizobium</taxon>
    </lineage>
</organism>
<dbReference type="InterPro" id="IPR006162">
    <property type="entry name" value="Ppantetheine_attach_site"/>
</dbReference>
<dbReference type="Pfam" id="PF13193">
    <property type="entry name" value="AMP-binding_C"/>
    <property type="match status" value="1"/>
</dbReference>
<dbReference type="InterPro" id="IPR000873">
    <property type="entry name" value="AMP-dep_synth/lig_dom"/>
</dbReference>
<dbReference type="EMBL" id="LJYG01000061">
    <property type="protein sequence ID" value="KRQ12956.1"/>
    <property type="molecule type" value="Genomic_DNA"/>
</dbReference>
<dbReference type="InterPro" id="IPR023213">
    <property type="entry name" value="CAT-like_dom_sf"/>
</dbReference>
<comment type="cofactor">
    <cofactor evidence="1">
        <name>pantetheine 4'-phosphate</name>
        <dbReference type="ChEBI" id="CHEBI:47942"/>
    </cofactor>
</comment>
<protein>
    <recommendedName>
        <fullName evidence="5">Carrier domain-containing protein</fullName>
    </recommendedName>
</protein>
<dbReference type="SUPFAM" id="SSF53474">
    <property type="entry name" value="alpha/beta-Hydrolases"/>
    <property type="match status" value="1"/>
</dbReference>
<dbReference type="InterPro" id="IPR020845">
    <property type="entry name" value="AMP-binding_CS"/>
</dbReference>
<dbReference type="PANTHER" id="PTHR45527:SF1">
    <property type="entry name" value="FATTY ACID SYNTHASE"/>
    <property type="match status" value="1"/>
</dbReference>
<dbReference type="CDD" id="cd19543">
    <property type="entry name" value="DCL_NRPS"/>
    <property type="match status" value="1"/>
</dbReference>
<keyword evidence="7" id="KW-1185">Reference proteome</keyword>
<dbReference type="InterPro" id="IPR025110">
    <property type="entry name" value="AMP-bd_C"/>
</dbReference>
<dbReference type="PROSITE" id="PS00455">
    <property type="entry name" value="AMP_BINDING"/>
    <property type="match status" value="1"/>
</dbReference>
<evidence type="ECO:0000313" key="6">
    <source>
        <dbReference type="EMBL" id="KRQ12956.1"/>
    </source>
</evidence>
<dbReference type="Pfam" id="PF00975">
    <property type="entry name" value="Thioesterase"/>
    <property type="match status" value="1"/>
</dbReference>
<dbReference type="GO" id="GO:0005737">
    <property type="term" value="C:cytoplasm"/>
    <property type="evidence" value="ECO:0007669"/>
    <property type="project" value="TreeGrafter"/>
</dbReference>
<dbReference type="Gene3D" id="3.40.50.980">
    <property type="match status" value="2"/>
</dbReference>
<dbReference type="Pfam" id="PF00668">
    <property type="entry name" value="Condensation"/>
    <property type="match status" value="1"/>
</dbReference>
<name>A0A0R3DZY2_9BRAD</name>
<dbReference type="InterPro" id="IPR010071">
    <property type="entry name" value="AA_adenyl_dom"/>
</dbReference>
<dbReference type="GO" id="GO:0044550">
    <property type="term" value="P:secondary metabolite biosynthetic process"/>
    <property type="evidence" value="ECO:0007669"/>
    <property type="project" value="UniProtKB-ARBA"/>
</dbReference>
<dbReference type="SUPFAM" id="SSF56801">
    <property type="entry name" value="Acetyl-CoA synthetase-like"/>
    <property type="match status" value="1"/>
</dbReference>
<dbReference type="InterPro" id="IPR045851">
    <property type="entry name" value="AMP-bd_C_sf"/>
</dbReference>
<accession>A0A0R3DZY2</accession>
<dbReference type="SUPFAM" id="SSF47336">
    <property type="entry name" value="ACP-like"/>
    <property type="match status" value="1"/>
</dbReference>
<evidence type="ECO:0000256" key="4">
    <source>
        <dbReference type="ARBA" id="ARBA00022553"/>
    </source>
</evidence>
<keyword evidence="4" id="KW-0597">Phosphoprotein</keyword>
<evidence type="ECO:0000256" key="1">
    <source>
        <dbReference type="ARBA" id="ARBA00001957"/>
    </source>
</evidence>
<dbReference type="GO" id="GO:0031177">
    <property type="term" value="F:phosphopantetheine binding"/>
    <property type="evidence" value="ECO:0007669"/>
    <property type="project" value="InterPro"/>
</dbReference>
<dbReference type="FunFam" id="2.30.38.10:FF:000001">
    <property type="entry name" value="Non-ribosomal peptide synthetase PvdI"/>
    <property type="match status" value="1"/>
</dbReference>
<dbReference type="NCBIfam" id="TIGR01733">
    <property type="entry name" value="AA-adenyl-dom"/>
    <property type="match status" value="1"/>
</dbReference>
<reference evidence="6 7" key="1">
    <citation type="submission" date="2015-09" db="EMBL/GenBank/DDBJ databases">
        <title>Draft Genome Sequence of Bradyrhizobium manausense Strain BR 3351T, a Novel Symbiotic Nitrogen-Fixing Alphaproteobacterium Isolated from Brazilian Amazon Rain Forest.</title>
        <authorList>
            <person name="De Araujo J.L."/>
            <person name="Zilli J.E."/>
        </authorList>
    </citation>
    <scope>NUCLEOTIDE SEQUENCE [LARGE SCALE GENOMIC DNA]</scope>
    <source>
        <strain evidence="6 7">BR3351</strain>
    </source>
</reference>
<feature type="domain" description="Carrier" evidence="5">
    <location>
        <begin position="971"/>
        <end position="1046"/>
    </location>
</feature>
<dbReference type="FunFam" id="3.40.50.12780:FF:000012">
    <property type="entry name" value="Non-ribosomal peptide synthetase"/>
    <property type="match status" value="1"/>
</dbReference>
<dbReference type="Gene3D" id="2.30.38.10">
    <property type="entry name" value="Luciferase, Domain 3"/>
    <property type="match status" value="1"/>
</dbReference>
<evidence type="ECO:0000256" key="2">
    <source>
        <dbReference type="ARBA" id="ARBA00006432"/>
    </source>
</evidence>
<dbReference type="FunFam" id="3.30.300.30:FF:000010">
    <property type="entry name" value="Enterobactin synthetase component F"/>
    <property type="match status" value="1"/>
</dbReference>
<dbReference type="InterPro" id="IPR001031">
    <property type="entry name" value="Thioesterase"/>
</dbReference>
<keyword evidence="3" id="KW-0596">Phosphopantetheine</keyword>
<comment type="similarity">
    <text evidence="2">Belongs to the ATP-dependent AMP-binding enzyme family.</text>
</comment>